<dbReference type="InterPro" id="IPR017853">
    <property type="entry name" value="GH"/>
</dbReference>
<dbReference type="EMBL" id="GL377575">
    <property type="protein sequence ID" value="EFJ30570.1"/>
    <property type="molecule type" value="Genomic_DNA"/>
</dbReference>
<dbReference type="Pfam" id="PF00704">
    <property type="entry name" value="Glyco_hydro_18"/>
    <property type="match status" value="1"/>
</dbReference>
<dbReference type="PANTHER" id="PTHR45708:SF49">
    <property type="entry name" value="ENDOCHITINASE"/>
    <property type="match status" value="1"/>
</dbReference>
<dbReference type="EC" id="3.2.1.14" evidence="2"/>
<proteinExistence type="inferred from homology"/>
<evidence type="ECO:0000256" key="7">
    <source>
        <dbReference type="ARBA" id="ARBA00023326"/>
    </source>
</evidence>
<evidence type="ECO:0000313" key="12">
    <source>
        <dbReference type="EMBL" id="EFJ30570.1"/>
    </source>
</evidence>
<evidence type="ECO:0000256" key="1">
    <source>
        <dbReference type="ARBA" id="ARBA00000822"/>
    </source>
</evidence>
<dbReference type="AlphaFoldDB" id="D8RBV1"/>
<evidence type="ECO:0000256" key="2">
    <source>
        <dbReference type="ARBA" id="ARBA00012729"/>
    </source>
</evidence>
<keyword evidence="13" id="KW-1185">Reference proteome</keyword>
<dbReference type="FunFam" id="3.20.20.80:FF:000015">
    <property type="entry name" value="Acidic endochitinase SE2"/>
    <property type="match status" value="1"/>
</dbReference>
<dbReference type="STRING" id="88036.D8RBV1"/>
<dbReference type="InParanoid" id="D8RBV1"/>
<dbReference type="Gene3D" id="3.20.20.80">
    <property type="entry name" value="Glycosidases"/>
    <property type="match status" value="1"/>
</dbReference>
<keyword evidence="7" id="KW-0624">Polysaccharide degradation</keyword>
<evidence type="ECO:0000256" key="4">
    <source>
        <dbReference type="ARBA" id="ARBA00023024"/>
    </source>
</evidence>
<comment type="catalytic activity">
    <reaction evidence="1">
        <text>Random endo-hydrolysis of N-acetyl-beta-D-glucosaminide (1-&gt;4)-beta-linkages in chitin and chitodextrins.</text>
        <dbReference type="EC" id="3.2.1.14"/>
    </reaction>
</comment>
<feature type="domain" description="GH18" evidence="11">
    <location>
        <begin position="26"/>
        <end position="299"/>
    </location>
</feature>
<accession>D8RBV1</accession>
<evidence type="ECO:0000256" key="6">
    <source>
        <dbReference type="ARBA" id="ARBA00023295"/>
    </source>
</evidence>
<dbReference type="Proteomes" id="UP000001514">
    <property type="component" value="Unassembled WGS sequence"/>
</dbReference>
<evidence type="ECO:0000256" key="8">
    <source>
        <dbReference type="RuleBase" id="RU000489"/>
    </source>
</evidence>
<keyword evidence="4" id="KW-0146">Chitin degradation</keyword>
<keyword evidence="3 8" id="KW-0378">Hydrolase</keyword>
<evidence type="ECO:0000256" key="9">
    <source>
        <dbReference type="RuleBase" id="RU004453"/>
    </source>
</evidence>
<evidence type="ECO:0000256" key="5">
    <source>
        <dbReference type="ARBA" id="ARBA00023157"/>
    </source>
</evidence>
<feature type="chain" id="PRO_5003121677" description="chitinase" evidence="10">
    <location>
        <begin position="24"/>
        <end position="299"/>
    </location>
</feature>
<dbReference type="GO" id="GO:0005576">
    <property type="term" value="C:extracellular region"/>
    <property type="evidence" value="ECO:0000318"/>
    <property type="project" value="GO_Central"/>
</dbReference>
<dbReference type="CDD" id="cd02877">
    <property type="entry name" value="GH18_hevamine_XipI_class_III"/>
    <property type="match status" value="1"/>
</dbReference>
<keyword evidence="6 8" id="KW-0326">Glycosidase</keyword>
<dbReference type="KEGG" id="smo:SELMODRAFT_231185"/>
<dbReference type="InterPro" id="IPR050542">
    <property type="entry name" value="Glycosyl_Hydrlase18_Chitinase"/>
</dbReference>
<feature type="signal peptide" evidence="10">
    <location>
        <begin position="1"/>
        <end position="23"/>
    </location>
</feature>
<reference evidence="12 13" key="1">
    <citation type="journal article" date="2011" name="Science">
        <title>The Selaginella genome identifies genetic changes associated with the evolution of vascular plants.</title>
        <authorList>
            <person name="Banks J.A."/>
            <person name="Nishiyama T."/>
            <person name="Hasebe M."/>
            <person name="Bowman J.L."/>
            <person name="Gribskov M."/>
            <person name="dePamphilis C."/>
            <person name="Albert V.A."/>
            <person name="Aono N."/>
            <person name="Aoyama T."/>
            <person name="Ambrose B.A."/>
            <person name="Ashton N.W."/>
            <person name="Axtell M.J."/>
            <person name="Barker E."/>
            <person name="Barker M.S."/>
            <person name="Bennetzen J.L."/>
            <person name="Bonawitz N.D."/>
            <person name="Chapple C."/>
            <person name="Cheng C."/>
            <person name="Correa L.G."/>
            <person name="Dacre M."/>
            <person name="DeBarry J."/>
            <person name="Dreyer I."/>
            <person name="Elias M."/>
            <person name="Engstrom E.M."/>
            <person name="Estelle M."/>
            <person name="Feng L."/>
            <person name="Finet C."/>
            <person name="Floyd S.K."/>
            <person name="Frommer W.B."/>
            <person name="Fujita T."/>
            <person name="Gramzow L."/>
            <person name="Gutensohn M."/>
            <person name="Harholt J."/>
            <person name="Hattori M."/>
            <person name="Heyl A."/>
            <person name="Hirai T."/>
            <person name="Hiwatashi Y."/>
            <person name="Ishikawa M."/>
            <person name="Iwata M."/>
            <person name="Karol K.G."/>
            <person name="Koehler B."/>
            <person name="Kolukisaoglu U."/>
            <person name="Kubo M."/>
            <person name="Kurata T."/>
            <person name="Lalonde S."/>
            <person name="Li K."/>
            <person name="Li Y."/>
            <person name="Litt A."/>
            <person name="Lyons E."/>
            <person name="Manning G."/>
            <person name="Maruyama T."/>
            <person name="Michael T.P."/>
            <person name="Mikami K."/>
            <person name="Miyazaki S."/>
            <person name="Morinaga S."/>
            <person name="Murata T."/>
            <person name="Mueller-Roeber B."/>
            <person name="Nelson D.R."/>
            <person name="Obara M."/>
            <person name="Oguri Y."/>
            <person name="Olmstead R.G."/>
            <person name="Onodera N."/>
            <person name="Petersen B.L."/>
            <person name="Pils B."/>
            <person name="Prigge M."/>
            <person name="Rensing S.A."/>
            <person name="Riano-Pachon D.M."/>
            <person name="Roberts A.W."/>
            <person name="Sato Y."/>
            <person name="Scheller H.V."/>
            <person name="Schulz B."/>
            <person name="Schulz C."/>
            <person name="Shakirov E.V."/>
            <person name="Shibagaki N."/>
            <person name="Shinohara N."/>
            <person name="Shippen D.E."/>
            <person name="Soerensen I."/>
            <person name="Sotooka R."/>
            <person name="Sugimoto N."/>
            <person name="Sugita M."/>
            <person name="Sumikawa N."/>
            <person name="Tanurdzic M."/>
            <person name="Theissen G."/>
            <person name="Ulvskov P."/>
            <person name="Wakazuki S."/>
            <person name="Weng J.K."/>
            <person name="Willats W.W."/>
            <person name="Wipf D."/>
            <person name="Wolf P.G."/>
            <person name="Yang L."/>
            <person name="Zimmer A.D."/>
            <person name="Zhu Q."/>
            <person name="Mitros T."/>
            <person name="Hellsten U."/>
            <person name="Loque D."/>
            <person name="Otillar R."/>
            <person name="Salamov A."/>
            <person name="Schmutz J."/>
            <person name="Shapiro H."/>
            <person name="Lindquist E."/>
            <person name="Lucas S."/>
            <person name="Rokhsar D."/>
            <person name="Grigoriev I.V."/>
        </authorList>
    </citation>
    <scope>NUCLEOTIDE SEQUENCE [LARGE SCALE GENOMIC DNA]</scope>
</reference>
<comment type="similarity">
    <text evidence="9">Belongs to the glycosyl hydrolase 18 family.</text>
</comment>
<gene>
    <name evidence="12" type="ORF">SELMODRAFT_231185</name>
</gene>
<dbReference type="GO" id="GO:0000272">
    <property type="term" value="P:polysaccharide catabolic process"/>
    <property type="evidence" value="ECO:0007669"/>
    <property type="project" value="UniProtKB-KW"/>
</dbReference>
<dbReference type="PROSITE" id="PS01095">
    <property type="entry name" value="GH18_1"/>
    <property type="match status" value="1"/>
</dbReference>
<dbReference type="GO" id="GO:0006032">
    <property type="term" value="P:chitin catabolic process"/>
    <property type="evidence" value="ECO:0007669"/>
    <property type="project" value="UniProtKB-KW"/>
</dbReference>
<name>D8RBV1_SELML</name>
<keyword evidence="7" id="KW-0119">Carbohydrate metabolism</keyword>
<protein>
    <recommendedName>
        <fullName evidence="2">chitinase</fullName>
        <ecNumber evidence="2">3.2.1.14</ecNumber>
    </recommendedName>
</protein>
<dbReference type="GO" id="GO:0050832">
    <property type="term" value="P:defense response to fungus"/>
    <property type="evidence" value="ECO:0000318"/>
    <property type="project" value="GO_Central"/>
</dbReference>
<dbReference type="SUPFAM" id="SSF51445">
    <property type="entry name" value="(Trans)glycosidases"/>
    <property type="match status" value="1"/>
</dbReference>
<dbReference type="PANTHER" id="PTHR45708">
    <property type="entry name" value="ENDOCHITINASE"/>
    <property type="match status" value="1"/>
</dbReference>
<dbReference type="HOGENOM" id="CLU_007818_0_1_1"/>
<sequence>MTKMFAVILALALGAAVANFAQAQDGKIAAYWGQNGNEGPLDKVCASDNYEIILLSFLNEFGNFQRPMLNLAGHCDPYSHGCTVLSGQIKSCQSSGVKVLLSLGGGDSPGRLVSDADAADLAKRLWASFLGGDSSDRPLGDAVLDGIDLDVESGATPELYAGLVRHLRSIAGSSKVLVSAAPQCPFPDANLGSAVQTPGLFDFIFVQFYNNPPCAYVDGDDGKLLDSWKQWSSSIPSAKIYLGLPASPSAAGSGFLPAHVATSSVLPEIKSSHNYGGVMLWSVFYDQQESYSESIQSSV</sequence>
<keyword evidence="10" id="KW-0732">Signal</keyword>
<dbReference type="PROSITE" id="PS51910">
    <property type="entry name" value="GH18_2"/>
    <property type="match status" value="1"/>
</dbReference>
<evidence type="ECO:0000313" key="13">
    <source>
        <dbReference type="Proteomes" id="UP000001514"/>
    </source>
</evidence>
<dbReference type="FunCoup" id="D8RBV1">
    <property type="interactions" value="518"/>
</dbReference>
<keyword evidence="5" id="KW-1015">Disulfide bond</keyword>
<dbReference type="InterPro" id="IPR001223">
    <property type="entry name" value="Glyco_hydro18_cat"/>
</dbReference>
<evidence type="ECO:0000259" key="11">
    <source>
        <dbReference type="PROSITE" id="PS51910"/>
    </source>
</evidence>
<evidence type="ECO:0000256" key="3">
    <source>
        <dbReference type="ARBA" id="ARBA00022801"/>
    </source>
</evidence>
<dbReference type="GO" id="GO:0008843">
    <property type="term" value="F:endochitinase activity"/>
    <property type="evidence" value="ECO:0007669"/>
    <property type="project" value="UniProtKB-EC"/>
</dbReference>
<dbReference type="InterPro" id="IPR045321">
    <property type="entry name" value="Cts1-like"/>
</dbReference>
<organism evidence="13">
    <name type="scientific">Selaginella moellendorffii</name>
    <name type="common">Spikemoss</name>
    <dbReference type="NCBI Taxonomy" id="88036"/>
    <lineage>
        <taxon>Eukaryota</taxon>
        <taxon>Viridiplantae</taxon>
        <taxon>Streptophyta</taxon>
        <taxon>Embryophyta</taxon>
        <taxon>Tracheophyta</taxon>
        <taxon>Lycopodiopsida</taxon>
        <taxon>Selaginellales</taxon>
        <taxon>Selaginellaceae</taxon>
        <taxon>Selaginella</taxon>
    </lineage>
</organism>
<dbReference type="InterPro" id="IPR001579">
    <property type="entry name" value="Glyco_hydro_18_chit_AS"/>
</dbReference>
<dbReference type="eggNOG" id="KOG4701">
    <property type="taxonomic scope" value="Eukaryota"/>
</dbReference>
<dbReference type="Gramene" id="EFJ30570">
    <property type="protein sequence ID" value="EFJ30570"/>
    <property type="gene ID" value="SELMODRAFT_231185"/>
</dbReference>
<dbReference type="OMA" id="CQYAAGS"/>
<evidence type="ECO:0000256" key="10">
    <source>
        <dbReference type="SAM" id="SignalP"/>
    </source>
</evidence>